<proteinExistence type="predicted"/>
<accession>W5JUL6</accession>
<keyword evidence="3 5" id="KW-1133">Transmembrane helix</keyword>
<keyword evidence="4 5" id="KW-0472">Membrane</keyword>
<reference evidence="7" key="2">
    <citation type="submission" date="2010-05" db="EMBL/GenBank/DDBJ databases">
        <authorList>
            <person name="Almeida L.G."/>
            <person name="Nicolas M.F."/>
            <person name="Souza R.C."/>
            <person name="Vasconcelos A.T.R."/>
        </authorList>
    </citation>
    <scope>NUCLEOTIDE SEQUENCE</scope>
</reference>
<dbReference type="eggNOG" id="KOG1304">
    <property type="taxonomic scope" value="Eukaryota"/>
</dbReference>
<organism evidence="7">
    <name type="scientific">Anopheles darlingi</name>
    <name type="common">Mosquito</name>
    <dbReference type="NCBI Taxonomy" id="43151"/>
    <lineage>
        <taxon>Eukaryota</taxon>
        <taxon>Metazoa</taxon>
        <taxon>Ecdysozoa</taxon>
        <taxon>Arthropoda</taxon>
        <taxon>Hexapoda</taxon>
        <taxon>Insecta</taxon>
        <taxon>Pterygota</taxon>
        <taxon>Neoptera</taxon>
        <taxon>Endopterygota</taxon>
        <taxon>Diptera</taxon>
        <taxon>Nematocera</taxon>
        <taxon>Culicoidea</taxon>
        <taxon>Culicidae</taxon>
        <taxon>Anophelinae</taxon>
        <taxon>Anopheles</taxon>
    </lineage>
</organism>
<dbReference type="AlphaFoldDB" id="W5JUL6"/>
<dbReference type="FunCoup" id="W5JUL6">
    <property type="interactions" value="118"/>
</dbReference>
<feature type="transmembrane region" description="Helical" evidence="5">
    <location>
        <begin position="459"/>
        <end position="479"/>
    </location>
</feature>
<feature type="transmembrane region" description="Helical" evidence="5">
    <location>
        <begin position="212"/>
        <end position="234"/>
    </location>
</feature>
<dbReference type="STRING" id="43151.W5JUL6"/>
<dbReference type="PANTHER" id="PTHR22950:SF349">
    <property type="entry name" value="AMINO ACID TRANSPORTER TRANSMEMBRANE DOMAIN-CONTAINING PROTEIN"/>
    <property type="match status" value="1"/>
</dbReference>
<dbReference type="PANTHER" id="PTHR22950">
    <property type="entry name" value="AMINO ACID TRANSPORTER"/>
    <property type="match status" value="1"/>
</dbReference>
<evidence type="ECO:0000313" key="9">
    <source>
        <dbReference type="Proteomes" id="UP000000673"/>
    </source>
</evidence>
<feature type="domain" description="Amino acid transporter transmembrane" evidence="6">
    <location>
        <begin position="116"/>
        <end position="518"/>
    </location>
</feature>
<evidence type="ECO:0000256" key="2">
    <source>
        <dbReference type="ARBA" id="ARBA00022692"/>
    </source>
</evidence>
<dbReference type="Pfam" id="PF01490">
    <property type="entry name" value="Aa_trans"/>
    <property type="match status" value="1"/>
</dbReference>
<feature type="transmembrane region" description="Helical" evidence="5">
    <location>
        <begin position="315"/>
        <end position="333"/>
    </location>
</feature>
<feature type="transmembrane region" description="Helical" evidence="5">
    <location>
        <begin position="275"/>
        <end position="295"/>
    </location>
</feature>
<dbReference type="VEuPathDB" id="VectorBase:ADAR2_004614"/>
<evidence type="ECO:0000256" key="3">
    <source>
        <dbReference type="ARBA" id="ARBA00022989"/>
    </source>
</evidence>
<evidence type="ECO:0000259" key="6">
    <source>
        <dbReference type="Pfam" id="PF01490"/>
    </source>
</evidence>
<feature type="transmembrane region" description="Helical" evidence="5">
    <location>
        <begin position="146"/>
        <end position="170"/>
    </location>
</feature>
<dbReference type="GO" id="GO:0015179">
    <property type="term" value="F:L-amino acid transmembrane transporter activity"/>
    <property type="evidence" value="ECO:0007669"/>
    <property type="project" value="TreeGrafter"/>
</dbReference>
<dbReference type="InterPro" id="IPR013057">
    <property type="entry name" value="AA_transpt_TM"/>
</dbReference>
<reference evidence="8" key="4">
    <citation type="submission" date="2015-06" db="UniProtKB">
        <authorList>
            <consortium name="EnsemblMetazoa"/>
        </authorList>
    </citation>
    <scope>IDENTIFICATION</scope>
</reference>
<feature type="transmembrane region" description="Helical" evidence="5">
    <location>
        <begin position="240"/>
        <end position="263"/>
    </location>
</feature>
<reference evidence="7 9" key="1">
    <citation type="journal article" date="2010" name="BMC Genomics">
        <title>Combination of measures distinguishes pre-miRNAs from other stem-loops in the genome of the newly sequenced Anopheles darlingi.</title>
        <authorList>
            <person name="Mendes N.D."/>
            <person name="Freitas A.T."/>
            <person name="Vasconcelos A.T."/>
            <person name="Sagot M.F."/>
        </authorList>
    </citation>
    <scope>NUCLEOTIDE SEQUENCE</scope>
</reference>
<sequence>MALIEFGTSQIFTRHLMEDLIAWWGSYQQGGPVGSLSSSRKMMTEREHLLGNAADFNGGPMDDPPQIMARPDLRSSPENTIVDTANETDSLVPKEDPTYGSSAEGYEPSMHRTLEHPTTNLDTMIHLLKGNIGTGILAMPDAFKNAGLYVGLFGTLLMGAICTHCMHMLVKCSHELCRRLQVPSLSFDEVCYRSFESGPVGLRRYSKLARNLINMFLVITQLGFCCVYFVFVAANLREVVAHYFFDLHTRIYLLLLLIPMVLLNLVRNLKYLTPVSLIAAVLTLAGLTCTFYYMLQDLPNTHTVKPYATWAQLPLYFGTAIYAFEGIGMVLPLENNMKTPEDFGGWSGVLNTGMVIVACLYTAVGFFGYLKYGEAVKGSITLNLPGDQLIAQLVRIMMALAIFFSYSLQFYVPMSIINPYIRRNLQTVQSRQIGEYLARVALVLFTFLLAAMVPNLGAVISLVGAVSSSTLALIFPPLIEIVTFWPNGLGRHYWVLWKDIAIMVFGILGFIFGTYTSIAQILNPDLN</sequence>
<evidence type="ECO:0000313" key="8">
    <source>
        <dbReference type="EnsemblMetazoa" id="ADAC001771-PA"/>
    </source>
</evidence>
<feature type="transmembrane region" description="Helical" evidence="5">
    <location>
        <begin position="500"/>
        <end position="522"/>
    </location>
</feature>
<feature type="transmembrane region" description="Helical" evidence="5">
    <location>
        <begin position="389"/>
        <end position="412"/>
    </location>
</feature>
<dbReference type="OMA" id="WIRNISK"/>
<dbReference type="EnsemblMetazoa" id="ADAC001771-RA">
    <property type="protein sequence ID" value="ADAC001771-PA"/>
    <property type="gene ID" value="ADAC001771"/>
</dbReference>
<reference evidence="7" key="3">
    <citation type="journal article" date="2013" name="Nucleic Acids Res.">
        <title>The genome of Anopheles darlingi, the main neotropical malaria vector.</title>
        <authorList>
            <person name="Marinotti O."/>
            <person name="Cerqueira G.C."/>
            <person name="de Almeida L.G."/>
            <person name="Ferro M.I."/>
            <person name="Loreto E.L."/>
            <person name="Zaha A."/>
            <person name="Teixeira S.M."/>
            <person name="Wespiser A.R."/>
            <person name="Almeida E Silva A."/>
            <person name="Schlindwein A.D."/>
            <person name="Pacheco A.C."/>
            <person name="Silva A.L."/>
            <person name="Graveley B.R."/>
            <person name="Walenz B.P."/>
            <person name="Lima Bde A."/>
            <person name="Ribeiro C.A."/>
            <person name="Nunes-Silva C.G."/>
            <person name="de Carvalho C.R."/>
            <person name="Soares C.M."/>
            <person name="de Menezes C.B."/>
            <person name="Matiolli C."/>
            <person name="Caffrey D."/>
            <person name="Araujo D.A."/>
            <person name="de Oliveira D.M."/>
            <person name="Golenbock D."/>
            <person name="Grisard E.C."/>
            <person name="Fantinatti-Garboggini F."/>
            <person name="de Carvalho F.M."/>
            <person name="Barcellos F.G."/>
            <person name="Prosdocimi F."/>
            <person name="May G."/>
            <person name="Azevedo Junior G.M."/>
            <person name="Guimaraes G.M."/>
            <person name="Goldman G.H."/>
            <person name="Padilha I.Q."/>
            <person name="Batista Jda S."/>
            <person name="Ferro J.A."/>
            <person name="Ribeiro J.M."/>
            <person name="Fietto J.L."/>
            <person name="Dabbas K.M."/>
            <person name="Cerdeira L."/>
            <person name="Agnez-Lima L.F."/>
            <person name="Brocchi M."/>
            <person name="de Carvalho M.O."/>
            <person name="Teixeira Mde M."/>
            <person name="Diniz Maia Mde M."/>
            <person name="Goldman M.H."/>
            <person name="Cruz Schneider M.P."/>
            <person name="Felipe M.S."/>
            <person name="Hungria M."/>
            <person name="Nicolas M.F."/>
            <person name="Pereira M."/>
            <person name="Montes M.A."/>
            <person name="Cantao M.E."/>
            <person name="Vincentz M."/>
            <person name="Rafael M.S."/>
            <person name="Silverman N."/>
            <person name="Stoco P.H."/>
            <person name="Souza R.C."/>
            <person name="Vicentini R."/>
            <person name="Gazzinelli R.T."/>
            <person name="Neves Rde O."/>
            <person name="Silva R."/>
            <person name="Astolfi-Filho S."/>
            <person name="Maciel T.E."/>
            <person name="Urmenyi T.P."/>
            <person name="Tadei W.P."/>
            <person name="Camargo E.P."/>
            <person name="de Vasconcelos A.T."/>
        </authorList>
    </citation>
    <scope>NUCLEOTIDE SEQUENCE</scope>
</reference>
<protein>
    <submittedName>
        <fullName evidence="7">Proton-coupled amino acid transporter 1</fullName>
    </submittedName>
</protein>
<comment type="subcellular location">
    <subcellularLocation>
        <location evidence="1">Membrane</location>
        <topology evidence="1">Multi-pass membrane protein</topology>
    </subcellularLocation>
</comment>
<dbReference type="GO" id="GO:0005774">
    <property type="term" value="C:vacuolar membrane"/>
    <property type="evidence" value="ECO:0007669"/>
    <property type="project" value="TreeGrafter"/>
</dbReference>
<gene>
    <name evidence="7" type="ORF">AND_001771</name>
</gene>
<keyword evidence="9" id="KW-1185">Reference proteome</keyword>
<dbReference type="VEuPathDB" id="VectorBase:ADAC001771"/>
<name>W5JUL6_ANODA</name>
<keyword evidence="2 5" id="KW-0812">Transmembrane</keyword>
<feature type="transmembrane region" description="Helical" evidence="5">
    <location>
        <begin position="433"/>
        <end position="453"/>
    </location>
</feature>
<evidence type="ECO:0000313" key="7">
    <source>
        <dbReference type="EMBL" id="ETN66434.1"/>
    </source>
</evidence>
<dbReference type="HOGENOM" id="CLU_009646_0_1_1"/>
<dbReference type="Proteomes" id="UP000000673">
    <property type="component" value="Unassembled WGS sequence"/>
</dbReference>
<evidence type="ECO:0000256" key="1">
    <source>
        <dbReference type="ARBA" id="ARBA00004141"/>
    </source>
</evidence>
<dbReference type="EMBL" id="ADMH02000447">
    <property type="protein sequence ID" value="ETN66434.1"/>
    <property type="molecule type" value="Genomic_DNA"/>
</dbReference>
<evidence type="ECO:0000256" key="5">
    <source>
        <dbReference type="SAM" id="Phobius"/>
    </source>
</evidence>
<feature type="transmembrane region" description="Helical" evidence="5">
    <location>
        <begin position="345"/>
        <end position="369"/>
    </location>
</feature>
<evidence type="ECO:0000256" key="4">
    <source>
        <dbReference type="ARBA" id="ARBA00023136"/>
    </source>
</evidence>